<comment type="caution">
    <text evidence="7">The sequence shown here is derived from an EMBL/GenBank/DDBJ whole genome shotgun (WGS) entry which is preliminary data.</text>
</comment>
<evidence type="ECO:0000256" key="1">
    <source>
        <dbReference type="ARBA" id="ARBA00004141"/>
    </source>
</evidence>
<accession>A0A9W6KZG9</accession>
<dbReference type="PANTHER" id="PTHR11432">
    <property type="entry name" value="NADH DEHYDROGENASE SUBUNIT 1"/>
    <property type="match status" value="1"/>
</dbReference>
<feature type="transmembrane region" description="Helical" evidence="6">
    <location>
        <begin position="82"/>
        <end position="106"/>
    </location>
</feature>
<dbReference type="Pfam" id="PF00146">
    <property type="entry name" value="NADHdh"/>
    <property type="match status" value="1"/>
</dbReference>
<dbReference type="GO" id="GO:0009060">
    <property type="term" value="P:aerobic respiration"/>
    <property type="evidence" value="ECO:0007669"/>
    <property type="project" value="TreeGrafter"/>
</dbReference>
<dbReference type="EMBL" id="BSFQ01000002">
    <property type="protein sequence ID" value="GLL09411.1"/>
    <property type="molecule type" value="Genomic_DNA"/>
</dbReference>
<sequence length="325" mass="33901">MDAGGMIMDEPVPVPAPTVALAWWWALLLPLVLILVACSAVVVDAAVGARAAGRPGGFTAPAREVARLLVGQRRRTLAADRLLWRAGPVVLPVAAVLAAVVIPLGSLPVADLGIGIVWFNAMEVLAWAAVWLAGWGPNSVLSLAGGYRFVAQGLASELPHMFALTTAALGAQSLRVTEVVAAQQDLWFVVIMPVAFVVFLISAAAMAFWGPFDAPIAGDLAGGAAAELSGVDRLLFLGGRWLLLTAAAAMSVPLFLGGGAGPLLPAWAWVVLKTGGVLAVLVWARRRFPTIRMDRWTEISWLVLVPLTLAQALVVAVVVLAQGGL</sequence>
<feature type="transmembrane region" description="Helical" evidence="6">
    <location>
        <begin position="112"/>
        <end position="133"/>
    </location>
</feature>
<protein>
    <recommendedName>
        <fullName evidence="9">NADH-quinone oxidoreductase subunit H</fullName>
    </recommendedName>
</protein>
<gene>
    <name evidence="7" type="ORF">GCM10017577_05510</name>
</gene>
<feature type="transmembrane region" description="Helical" evidence="6">
    <location>
        <begin position="154"/>
        <end position="174"/>
    </location>
</feature>
<dbReference type="GO" id="GO:0005886">
    <property type="term" value="C:plasma membrane"/>
    <property type="evidence" value="ECO:0007669"/>
    <property type="project" value="UniProtKB-SubCell"/>
</dbReference>
<reference evidence="7" key="2">
    <citation type="submission" date="2023-01" db="EMBL/GenBank/DDBJ databases">
        <authorList>
            <person name="Sun Q."/>
            <person name="Evtushenko L."/>
        </authorList>
    </citation>
    <scope>NUCLEOTIDE SEQUENCE</scope>
    <source>
        <strain evidence="7">VKM Ac-1069</strain>
    </source>
</reference>
<reference evidence="7" key="1">
    <citation type="journal article" date="2014" name="Int. J. Syst. Evol. Microbiol.">
        <title>Complete genome sequence of Corynebacterium casei LMG S-19264T (=DSM 44701T), isolated from a smear-ripened cheese.</title>
        <authorList>
            <consortium name="US DOE Joint Genome Institute (JGI-PGF)"/>
            <person name="Walter F."/>
            <person name="Albersmeier A."/>
            <person name="Kalinowski J."/>
            <person name="Ruckert C."/>
        </authorList>
    </citation>
    <scope>NUCLEOTIDE SEQUENCE</scope>
    <source>
        <strain evidence="7">VKM Ac-1069</strain>
    </source>
</reference>
<evidence type="ECO:0000256" key="5">
    <source>
        <dbReference type="RuleBase" id="RU000471"/>
    </source>
</evidence>
<name>A0A9W6KZG9_9PSEU</name>
<feature type="transmembrane region" description="Helical" evidence="6">
    <location>
        <begin position="296"/>
        <end position="321"/>
    </location>
</feature>
<comment type="subcellular location">
    <subcellularLocation>
        <location evidence="5">Cell membrane</location>
        <topology evidence="5">Multi-pass membrane protein</topology>
    </subcellularLocation>
    <subcellularLocation>
        <location evidence="1">Membrane</location>
        <topology evidence="1">Multi-pass membrane protein</topology>
    </subcellularLocation>
</comment>
<comment type="similarity">
    <text evidence="5">Belongs to the complex I subunit 1 family.</text>
</comment>
<proteinExistence type="inferred from homology"/>
<evidence type="ECO:0008006" key="9">
    <source>
        <dbReference type="Google" id="ProtNLM"/>
    </source>
</evidence>
<evidence type="ECO:0000313" key="8">
    <source>
        <dbReference type="Proteomes" id="UP001143463"/>
    </source>
</evidence>
<keyword evidence="4 6" id="KW-0472">Membrane</keyword>
<dbReference type="Proteomes" id="UP001143463">
    <property type="component" value="Unassembled WGS sequence"/>
</dbReference>
<feature type="transmembrane region" description="Helical" evidence="6">
    <location>
        <begin position="186"/>
        <end position="209"/>
    </location>
</feature>
<evidence type="ECO:0000313" key="7">
    <source>
        <dbReference type="EMBL" id="GLL09411.1"/>
    </source>
</evidence>
<feature type="transmembrane region" description="Helical" evidence="6">
    <location>
        <begin position="266"/>
        <end position="284"/>
    </location>
</feature>
<dbReference type="PANTHER" id="PTHR11432:SF3">
    <property type="entry name" value="NADH-UBIQUINONE OXIDOREDUCTASE CHAIN 1"/>
    <property type="match status" value="1"/>
</dbReference>
<organism evidence="7 8">
    <name type="scientific">Pseudonocardia halophobica</name>
    <dbReference type="NCBI Taxonomy" id="29401"/>
    <lineage>
        <taxon>Bacteria</taxon>
        <taxon>Bacillati</taxon>
        <taxon>Actinomycetota</taxon>
        <taxon>Actinomycetes</taxon>
        <taxon>Pseudonocardiales</taxon>
        <taxon>Pseudonocardiaceae</taxon>
        <taxon>Pseudonocardia</taxon>
    </lineage>
</organism>
<keyword evidence="3 6" id="KW-1133">Transmembrane helix</keyword>
<dbReference type="InterPro" id="IPR001694">
    <property type="entry name" value="NADH_UbQ_OxRdtase_su1/FPO"/>
</dbReference>
<feature type="transmembrane region" description="Helical" evidence="6">
    <location>
        <begin position="241"/>
        <end position="260"/>
    </location>
</feature>
<evidence type="ECO:0000256" key="4">
    <source>
        <dbReference type="ARBA" id="ARBA00023136"/>
    </source>
</evidence>
<keyword evidence="8" id="KW-1185">Reference proteome</keyword>
<evidence type="ECO:0000256" key="2">
    <source>
        <dbReference type="ARBA" id="ARBA00022692"/>
    </source>
</evidence>
<evidence type="ECO:0000256" key="3">
    <source>
        <dbReference type="ARBA" id="ARBA00022989"/>
    </source>
</evidence>
<keyword evidence="2 5" id="KW-0812">Transmembrane</keyword>
<keyword evidence="5" id="KW-0520">NAD</keyword>
<evidence type="ECO:0000256" key="6">
    <source>
        <dbReference type="SAM" id="Phobius"/>
    </source>
</evidence>
<dbReference type="AlphaFoldDB" id="A0A9W6KZG9"/>
<dbReference type="GO" id="GO:0003954">
    <property type="term" value="F:NADH dehydrogenase activity"/>
    <property type="evidence" value="ECO:0007669"/>
    <property type="project" value="TreeGrafter"/>
</dbReference>
<feature type="transmembrane region" description="Helical" evidence="6">
    <location>
        <begin position="22"/>
        <end position="47"/>
    </location>
</feature>